<sequence>MITINLLPQKRRARISHIHLELFWAGVFLGVLLVGMGIGYYFVHSRITTLEATLKQRQAVKSALLVQVGKVNKLKRELEGLEAQIAAIRTIRVRQGLPVRYLDAIVSRMPGEKIWLETLSLNGQNTIEMKGVALDNQVFARYVEGLRDSPFIAKVITRRTQLRSIQDLGLVEFQCSVTAVPPGNKEEGDNE</sequence>
<organism evidence="3 4">
    <name type="scientific">Desulfoplanes formicivorans</name>
    <dbReference type="NCBI Taxonomy" id="1592317"/>
    <lineage>
        <taxon>Bacteria</taxon>
        <taxon>Pseudomonadati</taxon>
        <taxon>Thermodesulfobacteriota</taxon>
        <taxon>Desulfovibrionia</taxon>
        <taxon>Desulfovibrionales</taxon>
        <taxon>Desulfoplanaceae</taxon>
        <taxon>Desulfoplanes</taxon>
    </lineage>
</organism>
<keyword evidence="1" id="KW-0175">Coiled coil</keyword>
<proteinExistence type="predicted"/>
<dbReference type="InterPro" id="IPR007813">
    <property type="entry name" value="PilN"/>
</dbReference>
<comment type="caution">
    <text evidence="3">The sequence shown here is derived from an EMBL/GenBank/DDBJ whole genome shotgun (WGS) entry which is preliminary data.</text>
</comment>
<keyword evidence="2" id="KW-1133">Transmembrane helix</keyword>
<dbReference type="PANTHER" id="PTHR40278">
    <property type="entry name" value="DNA UTILIZATION PROTEIN HOFN"/>
    <property type="match status" value="1"/>
</dbReference>
<feature type="coiled-coil region" evidence="1">
    <location>
        <begin position="64"/>
        <end position="91"/>
    </location>
</feature>
<feature type="transmembrane region" description="Helical" evidence="2">
    <location>
        <begin position="21"/>
        <end position="43"/>
    </location>
</feature>
<dbReference type="OrthoDB" id="5296173at2"/>
<evidence type="ECO:0000313" key="3">
    <source>
        <dbReference type="EMBL" id="GAU09673.1"/>
    </source>
</evidence>
<dbReference type="AlphaFoldDB" id="A0A194AK34"/>
<dbReference type="InterPro" id="IPR052534">
    <property type="entry name" value="Extracell_DNA_Util/SecSys_Comp"/>
</dbReference>
<evidence type="ECO:0008006" key="5">
    <source>
        <dbReference type="Google" id="ProtNLM"/>
    </source>
</evidence>
<keyword evidence="2" id="KW-0812">Transmembrane</keyword>
<accession>A0A194AK34</accession>
<name>A0A194AK34_9BACT</name>
<dbReference type="EMBL" id="BDFE01000020">
    <property type="protein sequence ID" value="GAU09673.1"/>
    <property type="molecule type" value="Genomic_DNA"/>
</dbReference>
<dbReference type="STRING" id="1592317.DPF_2404"/>
<keyword evidence="2" id="KW-0472">Membrane</keyword>
<dbReference type="Proteomes" id="UP000095200">
    <property type="component" value="Unassembled WGS sequence"/>
</dbReference>
<gene>
    <name evidence="3" type="ORF">DPF_2404</name>
</gene>
<reference evidence="4" key="1">
    <citation type="submission" date="2016-06" db="EMBL/GenBank/DDBJ databases">
        <title>Draft genome sequence of Desulfoplanes formicivorans strain Pf12B.</title>
        <authorList>
            <person name="Watanabe M."/>
            <person name="Kojima H."/>
            <person name="Fukui M."/>
        </authorList>
    </citation>
    <scope>NUCLEOTIDE SEQUENCE [LARGE SCALE GENOMIC DNA]</scope>
    <source>
        <strain evidence="4">Pf12B</strain>
    </source>
</reference>
<dbReference type="PANTHER" id="PTHR40278:SF1">
    <property type="entry name" value="DNA UTILIZATION PROTEIN HOFN"/>
    <property type="match status" value="1"/>
</dbReference>
<evidence type="ECO:0000256" key="1">
    <source>
        <dbReference type="SAM" id="Coils"/>
    </source>
</evidence>
<dbReference type="Pfam" id="PF05137">
    <property type="entry name" value="PilN"/>
    <property type="match status" value="1"/>
</dbReference>
<evidence type="ECO:0000256" key="2">
    <source>
        <dbReference type="SAM" id="Phobius"/>
    </source>
</evidence>
<evidence type="ECO:0000313" key="4">
    <source>
        <dbReference type="Proteomes" id="UP000095200"/>
    </source>
</evidence>
<keyword evidence="4" id="KW-1185">Reference proteome</keyword>
<dbReference type="RefSeq" id="WP_069859925.1">
    <property type="nucleotide sequence ID" value="NZ_BDFE01000020.1"/>
</dbReference>
<protein>
    <recommendedName>
        <fullName evidence="5">Fimbrial protein</fullName>
    </recommendedName>
</protein>